<comment type="function">
    <text evidence="1">Acts as a regulatory subunit of the 26S proteasome which is involved in the ATP-dependent degradation of ubiquitinated proteins.</text>
</comment>
<dbReference type="InterPro" id="IPR033858">
    <property type="entry name" value="MPN_RPN7_8"/>
</dbReference>
<evidence type="ECO:0000313" key="6">
    <source>
        <dbReference type="EMBL" id="ORX40773.1"/>
    </source>
</evidence>
<dbReference type="PROSITE" id="PS50249">
    <property type="entry name" value="MPN"/>
    <property type="match status" value="1"/>
</dbReference>
<dbReference type="GO" id="GO:0043161">
    <property type="term" value="P:proteasome-mediated ubiquitin-dependent protein catabolic process"/>
    <property type="evidence" value="ECO:0007669"/>
    <property type="project" value="TreeGrafter"/>
</dbReference>
<dbReference type="PANTHER" id="PTHR10540">
    <property type="entry name" value="EUKARYOTIC TRANSLATION INITIATION FACTOR 3 SUBUNIT F-RELATED"/>
    <property type="match status" value="1"/>
</dbReference>
<dbReference type="SMART" id="SM00232">
    <property type="entry name" value="JAB_MPN"/>
    <property type="match status" value="1"/>
</dbReference>
<gene>
    <name evidence="6" type="ORF">BD324DRAFT_612066</name>
</gene>
<comment type="similarity">
    <text evidence="2">Belongs to the peptidase M67A family.</text>
</comment>
<feature type="compositionally biased region" description="Basic and acidic residues" evidence="4">
    <location>
        <begin position="331"/>
        <end position="352"/>
    </location>
</feature>
<dbReference type="FunCoup" id="A0A1Y1URU6">
    <property type="interactions" value="417"/>
</dbReference>
<sequence>MPGLTTAQVNALSGTNVVIHPLVLLSVVDHASRVPLGKNRRVLGLLLGQDDGKTVNCANSFAIPFEEDERDPKTFFLDLDYVEEMWRMFRKVNAKERPVGFYHSGPRLRSSDLEITELFKRFCPRPVMVIVDVRAQGGRGDTGIPTDAYFPVEEIRDDGTATQRTFTHVPTSIEAEEAEEIGVEHLLRDVASTSGAPSSSLLTTQSLSTKVAAQLNAIEGLRTRLNEINDYLTSVRNNKLPVNHQIIYHLQEIMGLLPQLGGDLDIGKAFRVDSNDSSLVVYLSSMVRTVLALHDLIENRIVNAQQEIDDAKSPEERAADEAAAAAGVKAADVEKARKERKDEEEKSKANKK</sequence>
<evidence type="ECO:0000256" key="4">
    <source>
        <dbReference type="SAM" id="MobiDB-lite"/>
    </source>
</evidence>
<feature type="domain" description="MPN" evidence="5">
    <location>
        <begin position="17"/>
        <end position="155"/>
    </location>
</feature>
<dbReference type="OrthoDB" id="10256771at2759"/>
<feature type="region of interest" description="Disordered" evidence="4">
    <location>
        <begin position="308"/>
        <end position="352"/>
    </location>
</feature>
<dbReference type="Pfam" id="PF01398">
    <property type="entry name" value="JAB"/>
    <property type="match status" value="1"/>
</dbReference>
<evidence type="ECO:0000256" key="2">
    <source>
        <dbReference type="ARBA" id="ARBA00008568"/>
    </source>
</evidence>
<proteinExistence type="inferred from homology"/>
<dbReference type="InterPro" id="IPR037518">
    <property type="entry name" value="MPN"/>
</dbReference>
<dbReference type="InParanoid" id="A0A1Y1URU6"/>
<accession>A0A1Y1URU6</accession>
<keyword evidence="7" id="KW-1185">Reference proteome</keyword>
<keyword evidence="3 6" id="KW-0647">Proteasome</keyword>
<reference evidence="6 7" key="1">
    <citation type="submission" date="2017-03" db="EMBL/GenBank/DDBJ databases">
        <title>Widespread Adenine N6-methylation of Active Genes in Fungi.</title>
        <authorList>
            <consortium name="DOE Joint Genome Institute"/>
            <person name="Mondo S.J."/>
            <person name="Dannebaum R.O."/>
            <person name="Kuo R.C."/>
            <person name="Louie K.B."/>
            <person name="Bewick A.J."/>
            <person name="Labutti K."/>
            <person name="Haridas S."/>
            <person name="Kuo A."/>
            <person name="Salamov A."/>
            <person name="Ahrendt S.R."/>
            <person name="Lau R."/>
            <person name="Bowen B.P."/>
            <person name="Lipzen A."/>
            <person name="Sullivan W."/>
            <person name="Andreopoulos W.B."/>
            <person name="Clum A."/>
            <person name="Lindquist E."/>
            <person name="Daum C."/>
            <person name="Northen T.R."/>
            <person name="Ramamoorthy G."/>
            <person name="Schmitz R.J."/>
            <person name="Gryganskyi A."/>
            <person name="Culley D."/>
            <person name="Magnuson J."/>
            <person name="James T.Y."/>
            <person name="O'Malley M.A."/>
            <person name="Stajich J.E."/>
            <person name="Spatafora J.W."/>
            <person name="Visel A."/>
            <person name="Grigoriev I.V."/>
        </authorList>
    </citation>
    <scope>NUCLEOTIDE SEQUENCE [LARGE SCALE GENOMIC DNA]</scope>
    <source>
        <strain evidence="6 7">NRRL Y-17943</strain>
    </source>
</reference>
<evidence type="ECO:0000313" key="7">
    <source>
        <dbReference type="Proteomes" id="UP000193218"/>
    </source>
</evidence>
<dbReference type="Gene3D" id="3.40.140.10">
    <property type="entry name" value="Cytidine Deaminase, domain 2"/>
    <property type="match status" value="1"/>
</dbReference>
<dbReference type="Pfam" id="PF13012">
    <property type="entry name" value="MitMem_reg"/>
    <property type="match status" value="1"/>
</dbReference>
<dbReference type="CDD" id="cd08062">
    <property type="entry name" value="MPN_RPN7_8"/>
    <property type="match status" value="1"/>
</dbReference>
<dbReference type="InterPro" id="IPR024969">
    <property type="entry name" value="EIF3F/CSN6-like_C"/>
</dbReference>
<evidence type="ECO:0000256" key="1">
    <source>
        <dbReference type="ARBA" id="ARBA00002187"/>
    </source>
</evidence>
<evidence type="ECO:0000259" key="5">
    <source>
        <dbReference type="PROSITE" id="PS50249"/>
    </source>
</evidence>
<feature type="compositionally biased region" description="Low complexity" evidence="4">
    <location>
        <begin position="321"/>
        <end position="330"/>
    </location>
</feature>
<dbReference type="GeneID" id="33556151"/>
<evidence type="ECO:0000256" key="3">
    <source>
        <dbReference type="ARBA" id="ARBA00022942"/>
    </source>
</evidence>
<dbReference type="InterPro" id="IPR000555">
    <property type="entry name" value="JAMM/MPN+_dom"/>
</dbReference>
<dbReference type="GO" id="GO:0008237">
    <property type="term" value="F:metallopeptidase activity"/>
    <property type="evidence" value="ECO:0007669"/>
    <property type="project" value="InterPro"/>
</dbReference>
<dbReference type="GO" id="GO:0005838">
    <property type="term" value="C:proteasome regulatory particle"/>
    <property type="evidence" value="ECO:0007669"/>
    <property type="project" value="InterPro"/>
</dbReference>
<dbReference type="STRING" id="4999.A0A1Y1URU6"/>
<feature type="compositionally biased region" description="Basic and acidic residues" evidence="4">
    <location>
        <begin position="309"/>
        <end position="320"/>
    </location>
</feature>
<dbReference type="Proteomes" id="UP000193218">
    <property type="component" value="Unassembled WGS sequence"/>
</dbReference>
<dbReference type="EMBL" id="NBSH01000001">
    <property type="protein sequence ID" value="ORX40773.1"/>
    <property type="molecule type" value="Genomic_DNA"/>
</dbReference>
<organism evidence="6 7">
    <name type="scientific">Kockovaella imperatae</name>
    <dbReference type="NCBI Taxonomy" id="4999"/>
    <lineage>
        <taxon>Eukaryota</taxon>
        <taxon>Fungi</taxon>
        <taxon>Dikarya</taxon>
        <taxon>Basidiomycota</taxon>
        <taxon>Agaricomycotina</taxon>
        <taxon>Tremellomycetes</taxon>
        <taxon>Tremellales</taxon>
        <taxon>Cuniculitremaceae</taxon>
        <taxon>Kockovaella</taxon>
    </lineage>
</organism>
<comment type="caution">
    <text evidence="6">The sequence shown here is derived from an EMBL/GenBank/DDBJ whole genome shotgun (WGS) entry which is preliminary data.</text>
</comment>
<protein>
    <submittedName>
        <fullName evidence="6">Proteasome regulatory subunit 12</fullName>
    </submittedName>
</protein>
<dbReference type="RefSeq" id="XP_021874452.1">
    <property type="nucleotide sequence ID" value="XM_022014343.1"/>
</dbReference>
<name>A0A1Y1URU6_9TREE</name>
<dbReference type="PANTHER" id="PTHR10540:SF7">
    <property type="entry name" value="26S PROTEASOME NON-ATPASE REGULATORY SUBUNIT 7"/>
    <property type="match status" value="1"/>
</dbReference>
<dbReference type="AlphaFoldDB" id="A0A1Y1URU6"/>